<dbReference type="SUPFAM" id="SSF48150">
    <property type="entry name" value="DNA-glycosylase"/>
    <property type="match status" value="1"/>
</dbReference>
<feature type="compositionally biased region" description="Low complexity" evidence="3">
    <location>
        <begin position="241"/>
        <end position="256"/>
    </location>
</feature>
<dbReference type="PANTHER" id="PTHR15074:SF0">
    <property type="entry name" value="METHYL-CPG-BINDING DOMAIN PROTEIN 4-LIKE PROTEIN"/>
    <property type="match status" value="1"/>
</dbReference>
<feature type="compositionally biased region" description="Basic and acidic residues" evidence="3">
    <location>
        <begin position="45"/>
        <end position="54"/>
    </location>
</feature>
<feature type="compositionally biased region" description="Acidic residues" evidence="3">
    <location>
        <begin position="758"/>
        <end position="767"/>
    </location>
</feature>
<feature type="compositionally biased region" description="Polar residues" evidence="3">
    <location>
        <begin position="641"/>
        <end position="651"/>
    </location>
</feature>
<feature type="compositionally biased region" description="Basic and acidic residues" evidence="3">
    <location>
        <begin position="170"/>
        <end position="182"/>
    </location>
</feature>
<feature type="compositionally biased region" description="Basic and acidic residues" evidence="3">
    <location>
        <begin position="340"/>
        <end position="349"/>
    </location>
</feature>
<organism evidence="4 5">
    <name type="scientific">Phialocephala subalpina</name>
    <dbReference type="NCBI Taxonomy" id="576137"/>
    <lineage>
        <taxon>Eukaryota</taxon>
        <taxon>Fungi</taxon>
        <taxon>Dikarya</taxon>
        <taxon>Ascomycota</taxon>
        <taxon>Pezizomycotina</taxon>
        <taxon>Leotiomycetes</taxon>
        <taxon>Helotiales</taxon>
        <taxon>Mollisiaceae</taxon>
        <taxon>Phialocephala</taxon>
        <taxon>Phialocephala fortinii species complex</taxon>
    </lineage>
</organism>
<feature type="compositionally biased region" description="Polar residues" evidence="3">
    <location>
        <begin position="1029"/>
        <end position="1043"/>
    </location>
</feature>
<feature type="compositionally biased region" description="Basic residues" evidence="3">
    <location>
        <begin position="535"/>
        <end position="545"/>
    </location>
</feature>
<feature type="compositionally biased region" description="Basic and acidic residues" evidence="3">
    <location>
        <begin position="1044"/>
        <end position="1066"/>
    </location>
</feature>
<dbReference type="OrthoDB" id="10265068at2759"/>
<accession>A0A1L7WE80</accession>
<protein>
    <recommendedName>
        <fullName evidence="6">5-methylcytosine G/T mismatch-specific DNA glycosylase</fullName>
    </recommendedName>
</protein>
<evidence type="ECO:0000256" key="1">
    <source>
        <dbReference type="ARBA" id="ARBA00004123"/>
    </source>
</evidence>
<feature type="compositionally biased region" description="Basic and acidic residues" evidence="3">
    <location>
        <begin position="372"/>
        <end position="382"/>
    </location>
</feature>
<dbReference type="GO" id="GO:0006281">
    <property type="term" value="P:DNA repair"/>
    <property type="evidence" value="ECO:0007669"/>
    <property type="project" value="InterPro"/>
</dbReference>
<feature type="compositionally biased region" description="Basic and acidic residues" evidence="3">
    <location>
        <begin position="580"/>
        <end position="592"/>
    </location>
</feature>
<feature type="compositionally biased region" description="Basic residues" evidence="3">
    <location>
        <begin position="187"/>
        <end position="197"/>
    </location>
</feature>
<feature type="compositionally biased region" description="Polar residues" evidence="3">
    <location>
        <begin position="673"/>
        <end position="687"/>
    </location>
</feature>
<feature type="compositionally biased region" description="Acidic residues" evidence="3">
    <location>
        <begin position="725"/>
        <end position="738"/>
    </location>
</feature>
<feature type="compositionally biased region" description="Polar residues" evidence="3">
    <location>
        <begin position="392"/>
        <end position="405"/>
    </location>
</feature>
<feature type="compositionally biased region" description="Polar residues" evidence="3">
    <location>
        <begin position="1152"/>
        <end position="1170"/>
    </location>
</feature>
<evidence type="ECO:0000313" key="4">
    <source>
        <dbReference type="EMBL" id="CZR51064.1"/>
    </source>
</evidence>
<feature type="compositionally biased region" description="Polar residues" evidence="3">
    <location>
        <begin position="793"/>
        <end position="811"/>
    </location>
</feature>
<feature type="compositionally biased region" description="Pro residues" evidence="3">
    <location>
        <begin position="815"/>
        <end position="828"/>
    </location>
</feature>
<dbReference type="PANTHER" id="PTHR15074">
    <property type="entry name" value="METHYL-CPG-BINDING PROTEIN"/>
    <property type="match status" value="1"/>
</dbReference>
<feature type="compositionally biased region" description="Polar residues" evidence="3">
    <location>
        <begin position="492"/>
        <end position="513"/>
    </location>
</feature>
<feature type="compositionally biased region" description="Polar residues" evidence="3">
    <location>
        <begin position="1177"/>
        <end position="1191"/>
    </location>
</feature>
<evidence type="ECO:0000256" key="3">
    <source>
        <dbReference type="SAM" id="MobiDB-lite"/>
    </source>
</evidence>
<evidence type="ECO:0000313" key="5">
    <source>
        <dbReference type="Proteomes" id="UP000184330"/>
    </source>
</evidence>
<sequence>MSHSPSQASDISEFAAWELLHPSNLAEENSREPSVLMADMASAERLWKDRDSSNDARSSSSGDEGEEQGQSLPVPKATGNNTQDLGKGTDDAPPSSQPREDEDKVRRPAGMTEGEYKKARKAAKKARKQAMRKEKFMSRKGMEGGDVGEVGGFVKSILAKPKRAPQPKQLAKESAEGRRLAEGKASAKPKHTKAKKVSRLEQVAKPEQAAESNESAEPNEAIMAQSVSKPILQDSTTVYDNENAGGAEVEAEPANPSGGEGPVSTKPSRREKKAAKQATTSPHFLPKPMAVSKQVQRETQDMPKAMKKLLQQAGKAVKDAAVVVEKTVEDNAKVSKPKGKKPEKFKQEEGNSEPATADGEMNKKKRKRERNHNRLSEGEAKSKSPQIPALQSVANATPIKSQGSKDNGENKESGRKKPRGDRGRKPKGDKTTEPLAEVAEPAAAVTENTTADNVPDILEADEPAKKKRRRDRGRKPQEKQQEDVEMADQPATAETTTDVQPSESNGNEVQESQVAALIVESQLESNEADAEKPREKRPRPPRGQRKAVEEDYEKDVDAPAIESTDVEMADVKQDVVASVDSEKKASNPEKKSKGLLNDSQIIVEDSQATASQVTQDISNDAETNEPKDDLPADSQAIVEDSQATAPASQVTEAGGESKRFKKKKRKSEDKHSQSQSQETSDPSQSQVDGEPLNELADTNSKSPKGDSTGGEALLDNIPSAKDSVEYDDEFEGFGSEPEQDIVQDALSEVMGEAIPNDTVDDSDDENNAEILNPYNDDDVIDHTEIAAPRTPTPEAQATVYTPSRTSPSANEANLPPAPTNDDMPPPAPIDDNDSMSSFAGHDSPDENSENELANLEATTNMARGRTTIAVELPIYRPAEHSASPTSSTKKRTLSDLARDSHGRFAPKDPSSRESSTPKPKRARRSSVSVSAHAKKAMSQERDAHGRFARDPSGEAASSASKNNRGRSESLSTPSMNSKSIKAMSQDRDGNGRFAPKGTPSSQPAEVVMPRPRKEYRKSVLAGDLKYLLGTTTQHTTPSSNRQSESAKSHLSQQRDTKGKFGARRDSATLPPQHGTAPDLQRRSTSPPNEEMAAELERLLTRSSTSPLNDETRAELERLQQEESTVKQEPVDEGLPKAKKTKRQPTKSPFFAQPTTPKKGTNSNQPQTPSRSFDDLPSFQTQGSAKNRTPAKTVSCIPFPPLSAPHFGLIQEKLAHDPFRLLIAVTFLIRTHGKHAIPVFFELMERYPTPETLIKANVDDIVPIIRHLGLQNQRAQTYKTYAETWLENPPTKGRRYPVRGYPDPESARNVKKDEILDDEDERHAWEIGHMTSGPYAIDSWRIFCRDKLRGIADSWNGEGASEGFQPEWMRVVPEDKELRAYLRWMWLKEGFEWDPFTGDKEVANPNLIRAAIEGRIVWDDQGGMRIVDDGEIAEGVASQTVGLQSMLEE</sequence>
<feature type="region of interest" description="Disordered" evidence="3">
    <location>
        <begin position="24"/>
        <end position="738"/>
    </location>
</feature>
<evidence type="ECO:0008006" key="6">
    <source>
        <dbReference type="Google" id="ProtNLM"/>
    </source>
</evidence>
<feature type="compositionally biased region" description="Basic residues" evidence="3">
    <location>
        <begin position="118"/>
        <end position="130"/>
    </location>
</feature>
<comment type="subcellular location">
    <subcellularLocation>
        <location evidence="1">Nucleus</location>
    </subcellularLocation>
</comment>
<feature type="compositionally biased region" description="Basic and acidic residues" evidence="3">
    <location>
        <begin position="131"/>
        <end position="143"/>
    </location>
</feature>
<feature type="compositionally biased region" description="Polar residues" evidence="3">
    <location>
        <begin position="225"/>
        <end position="240"/>
    </location>
</feature>
<dbReference type="Proteomes" id="UP000184330">
    <property type="component" value="Unassembled WGS sequence"/>
</dbReference>
<dbReference type="STRING" id="576137.A0A1L7WE80"/>
<feature type="compositionally biased region" description="Basic and acidic residues" evidence="3">
    <location>
        <begin position="1109"/>
        <end position="1135"/>
    </location>
</feature>
<feature type="compositionally biased region" description="Basic and acidic residues" evidence="3">
    <location>
        <begin position="406"/>
        <end position="432"/>
    </location>
</feature>
<dbReference type="GO" id="GO:0003824">
    <property type="term" value="F:catalytic activity"/>
    <property type="evidence" value="ECO:0007669"/>
    <property type="project" value="InterPro"/>
</dbReference>
<dbReference type="InterPro" id="IPR045138">
    <property type="entry name" value="MeCP2/MBD4"/>
</dbReference>
<dbReference type="InterPro" id="IPR011257">
    <property type="entry name" value="DNA_glycosylase"/>
</dbReference>
<dbReference type="GO" id="GO:0005634">
    <property type="term" value="C:nucleus"/>
    <property type="evidence" value="ECO:0007669"/>
    <property type="project" value="UniProtKB-SubCell"/>
</dbReference>
<feature type="compositionally biased region" description="Low complexity" evidence="3">
    <location>
        <begin position="206"/>
        <end position="221"/>
    </location>
</feature>
<reference evidence="4 5" key="1">
    <citation type="submission" date="2016-03" db="EMBL/GenBank/DDBJ databases">
        <authorList>
            <person name="Ploux O."/>
        </authorList>
    </citation>
    <scope>NUCLEOTIDE SEQUENCE [LARGE SCALE GENOMIC DNA]</scope>
    <source>
        <strain evidence="4 5">UAMH 11012</strain>
    </source>
</reference>
<feature type="compositionally biased region" description="Polar residues" evidence="3">
    <location>
        <begin position="955"/>
        <end position="979"/>
    </location>
</feature>
<evidence type="ECO:0000256" key="2">
    <source>
        <dbReference type="ARBA" id="ARBA00023242"/>
    </source>
</evidence>
<feature type="region of interest" description="Disordered" evidence="3">
    <location>
        <begin position="753"/>
        <end position="1191"/>
    </location>
</feature>
<dbReference type="Gene3D" id="1.10.340.30">
    <property type="entry name" value="Hypothetical protein, domain 2"/>
    <property type="match status" value="1"/>
</dbReference>
<feature type="compositionally biased region" description="Basic and acidic residues" evidence="3">
    <location>
        <begin position="892"/>
        <end position="911"/>
    </location>
</feature>
<feature type="compositionally biased region" description="Basic and acidic residues" evidence="3">
    <location>
        <begin position="937"/>
        <end position="952"/>
    </location>
</feature>
<dbReference type="GO" id="GO:0003677">
    <property type="term" value="F:DNA binding"/>
    <property type="evidence" value="ECO:0007669"/>
    <property type="project" value="InterPro"/>
</dbReference>
<feature type="compositionally biased region" description="Low complexity" evidence="3">
    <location>
        <begin position="433"/>
        <end position="451"/>
    </location>
</feature>
<dbReference type="EMBL" id="FJOG01000001">
    <property type="protein sequence ID" value="CZR51064.1"/>
    <property type="molecule type" value="Genomic_DNA"/>
</dbReference>
<gene>
    <name evidence="4" type="ORF">PAC_00939</name>
</gene>
<feature type="compositionally biased region" description="Polar residues" evidence="3">
    <location>
        <begin position="606"/>
        <end position="621"/>
    </location>
</feature>
<keyword evidence="2" id="KW-0539">Nucleus</keyword>
<keyword evidence="5" id="KW-1185">Reference proteome</keyword>
<name>A0A1L7WE80_9HELO</name>
<proteinExistence type="predicted"/>